<dbReference type="PANTHER" id="PTHR23513">
    <property type="entry name" value="INTEGRAL MEMBRANE EFFLUX PROTEIN-RELATED"/>
    <property type="match status" value="1"/>
</dbReference>
<keyword evidence="6 9" id="KW-0472">Membrane</keyword>
<comment type="similarity">
    <text evidence="7">Belongs to the major facilitator superfamily. Drug:H(+) antiporter-3 (DHA3) (TC 2.A.1.21) family.</text>
</comment>
<evidence type="ECO:0000256" key="4">
    <source>
        <dbReference type="ARBA" id="ARBA00022692"/>
    </source>
</evidence>
<dbReference type="PROSITE" id="PS50850">
    <property type="entry name" value="MFS"/>
    <property type="match status" value="1"/>
</dbReference>
<name>A0AAU2V9T1_9ACTN</name>
<evidence type="ECO:0000256" key="8">
    <source>
        <dbReference type="ARBA" id="ARBA00040914"/>
    </source>
</evidence>
<feature type="transmembrane region" description="Helical" evidence="9">
    <location>
        <begin position="388"/>
        <end position="408"/>
    </location>
</feature>
<feature type="transmembrane region" description="Helical" evidence="9">
    <location>
        <begin position="234"/>
        <end position="259"/>
    </location>
</feature>
<keyword evidence="3" id="KW-1003">Cell membrane</keyword>
<feature type="transmembrane region" description="Helical" evidence="9">
    <location>
        <begin position="21"/>
        <end position="45"/>
    </location>
</feature>
<dbReference type="AlphaFoldDB" id="A0AAU2V9T1"/>
<feature type="transmembrane region" description="Helical" evidence="9">
    <location>
        <begin position="321"/>
        <end position="343"/>
    </location>
</feature>
<feature type="transmembrane region" description="Helical" evidence="9">
    <location>
        <begin position="298"/>
        <end position="315"/>
    </location>
</feature>
<proteinExistence type="inferred from homology"/>
<feature type="transmembrane region" description="Helical" evidence="9">
    <location>
        <begin position="84"/>
        <end position="104"/>
    </location>
</feature>
<keyword evidence="2" id="KW-0813">Transport</keyword>
<feature type="transmembrane region" description="Helical" evidence="9">
    <location>
        <begin position="57"/>
        <end position="77"/>
    </location>
</feature>
<protein>
    <recommendedName>
        <fullName evidence="8">Multidrug efflux pump Tap</fullName>
    </recommendedName>
</protein>
<feature type="domain" description="Major facilitator superfamily (MFS) profile" evidence="10">
    <location>
        <begin position="232"/>
        <end position="411"/>
    </location>
</feature>
<evidence type="ECO:0000256" key="3">
    <source>
        <dbReference type="ARBA" id="ARBA00022475"/>
    </source>
</evidence>
<evidence type="ECO:0000313" key="11">
    <source>
        <dbReference type="EMBL" id="WTW63924.1"/>
    </source>
</evidence>
<evidence type="ECO:0000256" key="5">
    <source>
        <dbReference type="ARBA" id="ARBA00022989"/>
    </source>
</evidence>
<evidence type="ECO:0000256" key="7">
    <source>
        <dbReference type="ARBA" id="ARBA00038075"/>
    </source>
</evidence>
<dbReference type="Gene3D" id="1.20.1250.20">
    <property type="entry name" value="MFS general substrate transporter like domains"/>
    <property type="match status" value="1"/>
</dbReference>
<evidence type="ECO:0000256" key="2">
    <source>
        <dbReference type="ARBA" id="ARBA00022448"/>
    </source>
</evidence>
<evidence type="ECO:0000259" key="10">
    <source>
        <dbReference type="PROSITE" id="PS50850"/>
    </source>
</evidence>
<dbReference type="PANTHER" id="PTHR23513:SF9">
    <property type="entry name" value="ENTEROBACTIN EXPORTER ENTS"/>
    <property type="match status" value="1"/>
</dbReference>
<dbReference type="Pfam" id="PF07690">
    <property type="entry name" value="MFS_1"/>
    <property type="match status" value="1"/>
</dbReference>
<evidence type="ECO:0000256" key="9">
    <source>
        <dbReference type="SAM" id="Phobius"/>
    </source>
</evidence>
<keyword evidence="5 9" id="KW-1133">Transmembrane helix</keyword>
<organism evidence="11">
    <name type="scientific">Streptomyces sp. NBC_00003</name>
    <dbReference type="NCBI Taxonomy" id="2903608"/>
    <lineage>
        <taxon>Bacteria</taxon>
        <taxon>Bacillati</taxon>
        <taxon>Actinomycetota</taxon>
        <taxon>Actinomycetes</taxon>
        <taxon>Kitasatosporales</taxon>
        <taxon>Streptomycetaceae</taxon>
        <taxon>Streptomyces</taxon>
    </lineage>
</organism>
<feature type="transmembrane region" description="Helical" evidence="9">
    <location>
        <begin position="265"/>
        <end position="286"/>
    </location>
</feature>
<dbReference type="GO" id="GO:0005886">
    <property type="term" value="C:plasma membrane"/>
    <property type="evidence" value="ECO:0007669"/>
    <property type="project" value="UniProtKB-SubCell"/>
</dbReference>
<dbReference type="InterPro" id="IPR020846">
    <property type="entry name" value="MFS_dom"/>
</dbReference>
<feature type="transmembrane region" description="Helical" evidence="9">
    <location>
        <begin position="363"/>
        <end position="382"/>
    </location>
</feature>
<evidence type="ECO:0000256" key="1">
    <source>
        <dbReference type="ARBA" id="ARBA00004429"/>
    </source>
</evidence>
<dbReference type="SUPFAM" id="SSF103473">
    <property type="entry name" value="MFS general substrate transporter"/>
    <property type="match status" value="1"/>
</dbReference>
<keyword evidence="4 9" id="KW-0812">Transmembrane</keyword>
<comment type="subcellular location">
    <subcellularLocation>
        <location evidence="1">Cell inner membrane</location>
        <topology evidence="1">Multi-pass membrane protein</topology>
    </subcellularLocation>
</comment>
<gene>
    <name evidence="11" type="ORF">OG549_26605</name>
</gene>
<dbReference type="InterPro" id="IPR011701">
    <property type="entry name" value="MFS"/>
</dbReference>
<dbReference type="GO" id="GO:0022857">
    <property type="term" value="F:transmembrane transporter activity"/>
    <property type="evidence" value="ECO:0007669"/>
    <property type="project" value="InterPro"/>
</dbReference>
<evidence type="ECO:0000256" key="6">
    <source>
        <dbReference type="ARBA" id="ARBA00023136"/>
    </source>
</evidence>
<dbReference type="EMBL" id="CP108318">
    <property type="protein sequence ID" value="WTW63924.1"/>
    <property type="molecule type" value="Genomic_DNA"/>
</dbReference>
<accession>A0AAU2V9T1</accession>
<sequence length="411" mass="40628">MSESIFVMGKGGGRRRGWGMRALLAAVGVGALGEAMMLVAVPWFVLRTTGSVARTGLIVAVVAVGTVVAGLVAGPLVDRWGFKAMAVASYGVGGAAAACIPLLHHLGALGFPALTALVLAASLLDVPGAAAVTGLVSGLADEAGTPLERANALLGGVHQTAHLVGAPLGGAAAAFLGAGSVLLVDAAACGLAALVIACCVARPEPAGADGPAEGYLAGLRAGLRTLRRHRLLRTVTVSSAAFNALDSGLSGVILVTYAYQHLDSAAALGVLLMAFGLGTVAGTLGFASVGHRFGGRAVYLRSSLLAGLLLLPLATLPPLPVGATLLAVLGAAAAPVGPVRTAALQRHVPRGQYGRVTAAVDTLAQVAVPLGASVTVASVGLLGLSWTLLAVAAAYLLVVACCWAAPGLREM</sequence>
<dbReference type="InterPro" id="IPR036259">
    <property type="entry name" value="MFS_trans_sf"/>
</dbReference>
<reference evidence="11" key="1">
    <citation type="submission" date="2022-10" db="EMBL/GenBank/DDBJ databases">
        <title>The complete genomes of actinobacterial strains from the NBC collection.</title>
        <authorList>
            <person name="Joergensen T.S."/>
            <person name="Alvarez Arevalo M."/>
            <person name="Sterndorff E.B."/>
            <person name="Faurdal D."/>
            <person name="Vuksanovic O."/>
            <person name="Mourched A.-S."/>
            <person name="Charusanti P."/>
            <person name="Shaw S."/>
            <person name="Blin K."/>
            <person name="Weber T."/>
        </authorList>
    </citation>
    <scope>NUCLEOTIDE SEQUENCE</scope>
    <source>
        <strain evidence="11">NBC_00003</strain>
    </source>
</reference>